<dbReference type="PANTHER" id="PTHR11986:SF79">
    <property type="entry name" value="ACETYLORNITHINE AMINOTRANSFERASE, MITOCHONDRIAL"/>
    <property type="match status" value="1"/>
</dbReference>
<organism evidence="6 7">
    <name type="scientific">Candidatus Yanofskybacteria bacterium RIFCSPLOWO2_01_FULL_43_22</name>
    <dbReference type="NCBI Taxonomy" id="1802695"/>
    <lineage>
        <taxon>Bacteria</taxon>
        <taxon>Candidatus Yanofskyibacteriota</taxon>
    </lineage>
</organism>
<evidence type="ECO:0000256" key="4">
    <source>
        <dbReference type="ARBA" id="ARBA00022898"/>
    </source>
</evidence>
<dbReference type="InterPro" id="IPR015421">
    <property type="entry name" value="PyrdxlP-dep_Trfase_major"/>
</dbReference>
<dbReference type="InterPro" id="IPR005814">
    <property type="entry name" value="Aminotrans_3"/>
</dbReference>
<dbReference type="STRING" id="1802695.A3A13_01130"/>
<dbReference type="PANTHER" id="PTHR11986">
    <property type="entry name" value="AMINOTRANSFERASE CLASS III"/>
    <property type="match status" value="1"/>
</dbReference>
<protein>
    <submittedName>
        <fullName evidence="6">Aminotransferase class III</fullName>
    </submittedName>
</protein>
<dbReference type="Pfam" id="PF00202">
    <property type="entry name" value="Aminotran_3"/>
    <property type="match status" value="1"/>
</dbReference>
<evidence type="ECO:0000256" key="3">
    <source>
        <dbReference type="ARBA" id="ARBA00022679"/>
    </source>
</evidence>
<keyword evidence="4 5" id="KW-0663">Pyridoxal phosphate</keyword>
<evidence type="ECO:0000313" key="7">
    <source>
        <dbReference type="Proteomes" id="UP000178911"/>
    </source>
</evidence>
<dbReference type="EMBL" id="MGKJ01000010">
    <property type="protein sequence ID" value="OGN24657.1"/>
    <property type="molecule type" value="Genomic_DNA"/>
</dbReference>
<dbReference type="Proteomes" id="UP000178911">
    <property type="component" value="Unassembled WGS sequence"/>
</dbReference>
<dbReference type="InterPro" id="IPR015422">
    <property type="entry name" value="PyrdxlP-dep_Trfase_small"/>
</dbReference>
<dbReference type="SUPFAM" id="SSF53383">
    <property type="entry name" value="PLP-dependent transferases"/>
    <property type="match status" value="1"/>
</dbReference>
<evidence type="ECO:0000256" key="2">
    <source>
        <dbReference type="ARBA" id="ARBA00022576"/>
    </source>
</evidence>
<dbReference type="GO" id="GO:0042802">
    <property type="term" value="F:identical protein binding"/>
    <property type="evidence" value="ECO:0007669"/>
    <property type="project" value="TreeGrafter"/>
</dbReference>
<dbReference type="PIRSF" id="PIRSF000521">
    <property type="entry name" value="Transaminase_4ab_Lys_Orn"/>
    <property type="match status" value="1"/>
</dbReference>
<dbReference type="GO" id="GO:0030170">
    <property type="term" value="F:pyridoxal phosphate binding"/>
    <property type="evidence" value="ECO:0007669"/>
    <property type="project" value="InterPro"/>
</dbReference>
<reference evidence="6 7" key="1">
    <citation type="journal article" date="2016" name="Nat. Commun.">
        <title>Thousands of microbial genomes shed light on interconnected biogeochemical processes in an aquifer system.</title>
        <authorList>
            <person name="Anantharaman K."/>
            <person name="Brown C.T."/>
            <person name="Hug L.A."/>
            <person name="Sharon I."/>
            <person name="Castelle C.J."/>
            <person name="Probst A.J."/>
            <person name="Thomas B.C."/>
            <person name="Singh A."/>
            <person name="Wilkins M.J."/>
            <person name="Karaoz U."/>
            <person name="Brodie E.L."/>
            <person name="Williams K.H."/>
            <person name="Hubbard S.S."/>
            <person name="Banfield J.F."/>
        </authorList>
    </citation>
    <scope>NUCLEOTIDE SEQUENCE [LARGE SCALE GENOMIC DNA]</scope>
</reference>
<comment type="cofactor">
    <cofactor evidence="1">
        <name>pyridoxal 5'-phosphate</name>
        <dbReference type="ChEBI" id="CHEBI:597326"/>
    </cofactor>
</comment>
<comment type="similarity">
    <text evidence="5">Belongs to the class-III pyridoxal-phosphate-dependent aminotransferase family.</text>
</comment>
<dbReference type="PROSITE" id="PS00600">
    <property type="entry name" value="AA_TRANSFER_CLASS_3"/>
    <property type="match status" value="1"/>
</dbReference>
<proteinExistence type="inferred from homology"/>
<dbReference type="GO" id="GO:0008483">
    <property type="term" value="F:transaminase activity"/>
    <property type="evidence" value="ECO:0007669"/>
    <property type="project" value="UniProtKB-KW"/>
</dbReference>
<comment type="caution">
    <text evidence="6">The sequence shown here is derived from an EMBL/GenBank/DDBJ whole genome shotgun (WGS) entry which is preliminary data.</text>
</comment>
<sequence length="459" mass="51003">MPFNFDFKPKKVPFVQTKFRTIKTKIPSPETVEIFREMDKYNTGSGGVQLPIAWDKAIDFSVYDKAGNKWIDWTSTIFVANAGHANPRIKKAIKDQLDKDLVHSYNYPTEIRNKFLAKLVKMSKPYGDRALLFSGGSEACEAVFAIMKAYGQKKNKDKSGIISFQNAMHGVTMAAQMLKNNKKVLAVYGFKDPNIFHLPFPFNWDEKVNWAKKFNDDISELVKGGMKIKNISGIMLEAYQGWGALFYPMPYIKELIKFAKKNKLLLAVDEIQGGCGRTGKMFVFEHYGLKPDLIALGKGLSSSLPLSAVIGSKELLALAEEFDVAHSTHSGNPLSCAAGLANLEEIESRNLITETARKGKILFDGLNKIKNKYLQLIAHINGKGLLAAVLFKNPKTGGPESKFTSRVCELAMEKGLLLVHTSRESIKIAPPLTISDAALREGLAVFEESIDEVGKSHKF</sequence>
<evidence type="ECO:0000256" key="5">
    <source>
        <dbReference type="RuleBase" id="RU003560"/>
    </source>
</evidence>
<dbReference type="CDD" id="cd00610">
    <property type="entry name" value="OAT_like"/>
    <property type="match status" value="1"/>
</dbReference>
<dbReference type="InterPro" id="IPR049704">
    <property type="entry name" value="Aminotrans_3_PPA_site"/>
</dbReference>
<dbReference type="InterPro" id="IPR015424">
    <property type="entry name" value="PyrdxlP-dep_Trfase"/>
</dbReference>
<dbReference type="Gene3D" id="3.40.640.10">
    <property type="entry name" value="Type I PLP-dependent aspartate aminotransferase-like (Major domain)"/>
    <property type="match status" value="1"/>
</dbReference>
<evidence type="ECO:0000313" key="6">
    <source>
        <dbReference type="EMBL" id="OGN24657.1"/>
    </source>
</evidence>
<gene>
    <name evidence="6" type="ORF">A3A13_01130</name>
</gene>
<evidence type="ECO:0000256" key="1">
    <source>
        <dbReference type="ARBA" id="ARBA00001933"/>
    </source>
</evidence>
<keyword evidence="3 6" id="KW-0808">Transferase</keyword>
<dbReference type="AlphaFoldDB" id="A0A1F8GGY8"/>
<accession>A0A1F8GGY8</accession>
<dbReference type="Gene3D" id="3.90.1150.10">
    <property type="entry name" value="Aspartate Aminotransferase, domain 1"/>
    <property type="match status" value="1"/>
</dbReference>
<dbReference type="InterPro" id="IPR050103">
    <property type="entry name" value="Class-III_PLP-dep_AT"/>
</dbReference>
<keyword evidence="2 6" id="KW-0032">Aminotransferase</keyword>
<name>A0A1F8GGY8_9BACT</name>